<evidence type="ECO:0000313" key="3">
    <source>
        <dbReference type="Proteomes" id="UP000005496"/>
    </source>
</evidence>
<dbReference type="AlphaFoldDB" id="D6SNA3"/>
<dbReference type="Pfam" id="PF00534">
    <property type="entry name" value="Glycos_transf_1"/>
    <property type="match status" value="1"/>
</dbReference>
<feature type="domain" description="Glycosyl transferase family 1" evidence="1">
    <location>
        <begin position="204"/>
        <end position="367"/>
    </location>
</feature>
<name>D6SNA3_9BACT</name>
<protein>
    <submittedName>
        <fullName evidence="2">Glycosyl transferase group 1</fullName>
    </submittedName>
</protein>
<dbReference type="Proteomes" id="UP000005496">
    <property type="component" value="Unassembled WGS sequence"/>
</dbReference>
<accession>D6SNA3</accession>
<sequence>MPKIGVYMVHAADKTGEPRRLANLVKGLADMGVSVCPIVSTKGVWNLEFEESGAHCLKIPPGTIRENISLKKLKKNPLLLFRCTADLVRSNLFAYRIVRQEHLSAVILRAPKGPLYMGIGARAAGSKIICDLDYVATYRMPVRLLTAYAILLSRLVTAQYKKTRKDLGLLSRSILRKKSFASILPGIDSEPLRSYREKRDTGYRSQKNHLTILTAATIFPRKNQLTLVHAVQQAAAACPQYSLTLILCGRVKDRAYEKNIQDLIKKSPPNARCLLLGWRNDIGEIMSDVDIFALPSQDEGVPNSVQEAMYIGLPVLAAPVGGIPEIIKDGVNGWLVHDNNAYGWKKAIVKSISHQELIKQMSLKAQKDADAFFSHREWAKRYWKTVCELIE</sequence>
<dbReference type="CDD" id="cd03801">
    <property type="entry name" value="GT4_PimA-like"/>
    <property type="match status" value="1"/>
</dbReference>
<dbReference type="PANTHER" id="PTHR12526:SF630">
    <property type="entry name" value="GLYCOSYLTRANSFERASE"/>
    <property type="match status" value="1"/>
</dbReference>
<keyword evidence="2" id="KW-0808">Transferase</keyword>
<dbReference type="OrthoDB" id="5443168at2"/>
<keyword evidence="3" id="KW-1185">Reference proteome</keyword>
<dbReference type="SUPFAM" id="SSF53756">
    <property type="entry name" value="UDP-Glycosyltransferase/glycogen phosphorylase"/>
    <property type="match status" value="1"/>
</dbReference>
<dbReference type="eggNOG" id="COG0297">
    <property type="taxonomic scope" value="Bacteria"/>
</dbReference>
<evidence type="ECO:0000259" key="1">
    <source>
        <dbReference type="Pfam" id="PF00534"/>
    </source>
</evidence>
<dbReference type="EMBL" id="ACJN02000002">
    <property type="protein sequence ID" value="EFI34229.1"/>
    <property type="molecule type" value="Genomic_DNA"/>
</dbReference>
<dbReference type="InterPro" id="IPR001296">
    <property type="entry name" value="Glyco_trans_1"/>
</dbReference>
<dbReference type="GO" id="GO:0016757">
    <property type="term" value="F:glycosyltransferase activity"/>
    <property type="evidence" value="ECO:0007669"/>
    <property type="project" value="InterPro"/>
</dbReference>
<comment type="caution">
    <text evidence="2">The sequence shown here is derived from an EMBL/GenBank/DDBJ whole genome shotgun (WGS) entry which is preliminary data.</text>
</comment>
<evidence type="ECO:0000313" key="2">
    <source>
        <dbReference type="EMBL" id="EFI34229.1"/>
    </source>
</evidence>
<gene>
    <name evidence="2" type="ORF">Dthio_PD1580</name>
</gene>
<dbReference type="Gene3D" id="3.40.50.2000">
    <property type="entry name" value="Glycogen Phosphorylase B"/>
    <property type="match status" value="2"/>
</dbReference>
<dbReference type="PANTHER" id="PTHR12526">
    <property type="entry name" value="GLYCOSYLTRANSFERASE"/>
    <property type="match status" value="1"/>
</dbReference>
<proteinExistence type="predicted"/>
<organism evidence="2 3">
    <name type="scientific">Desulfonatronospira thiodismutans ASO3-1</name>
    <dbReference type="NCBI Taxonomy" id="555779"/>
    <lineage>
        <taxon>Bacteria</taxon>
        <taxon>Pseudomonadati</taxon>
        <taxon>Thermodesulfobacteriota</taxon>
        <taxon>Desulfovibrionia</taxon>
        <taxon>Desulfovibrionales</taxon>
        <taxon>Desulfonatronovibrionaceae</taxon>
        <taxon>Desulfonatronospira</taxon>
    </lineage>
</organism>
<reference evidence="2" key="1">
    <citation type="submission" date="2010-05" db="EMBL/GenBank/DDBJ databases">
        <title>The draft genome of Desulfonatronospira thiodismutans ASO3-1.</title>
        <authorList>
            <consortium name="US DOE Joint Genome Institute (JGI-PGF)"/>
            <person name="Lucas S."/>
            <person name="Copeland A."/>
            <person name="Lapidus A."/>
            <person name="Cheng J.-F."/>
            <person name="Bruce D."/>
            <person name="Goodwin L."/>
            <person name="Pitluck S."/>
            <person name="Chertkov O."/>
            <person name="Brettin T."/>
            <person name="Detter J.C."/>
            <person name="Han C."/>
            <person name="Land M.L."/>
            <person name="Hauser L."/>
            <person name="Kyrpides N."/>
            <person name="Mikhailova N."/>
            <person name="Muyzer G."/>
            <person name="Woyke T."/>
        </authorList>
    </citation>
    <scope>NUCLEOTIDE SEQUENCE [LARGE SCALE GENOMIC DNA]</scope>
    <source>
        <strain evidence="2">ASO3-1</strain>
    </source>
</reference>
<dbReference type="RefSeq" id="WP_008869557.1">
    <property type="nucleotide sequence ID" value="NZ_ACJN02000002.1"/>
</dbReference>